<dbReference type="EMBL" id="JACHFJ010000002">
    <property type="protein sequence ID" value="MBB5372318.1"/>
    <property type="molecule type" value="Genomic_DNA"/>
</dbReference>
<protein>
    <recommendedName>
        <fullName evidence="5">Tol-Pal system protein TolB</fullName>
    </recommendedName>
</protein>
<feature type="compositionally biased region" description="Low complexity" evidence="6">
    <location>
        <begin position="34"/>
        <end position="48"/>
    </location>
</feature>
<dbReference type="InterPro" id="IPR011659">
    <property type="entry name" value="WD40"/>
</dbReference>
<organism evidence="8 9">
    <name type="scientific">Acidocella aromatica</name>
    <dbReference type="NCBI Taxonomy" id="1303579"/>
    <lineage>
        <taxon>Bacteria</taxon>
        <taxon>Pseudomonadati</taxon>
        <taxon>Pseudomonadota</taxon>
        <taxon>Alphaproteobacteria</taxon>
        <taxon>Acetobacterales</taxon>
        <taxon>Acidocellaceae</taxon>
        <taxon>Acidocella</taxon>
    </lineage>
</organism>
<dbReference type="SUPFAM" id="SSF52964">
    <property type="entry name" value="TolB, N-terminal domain"/>
    <property type="match status" value="1"/>
</dbReference>
<comment type="caution">
    <text evidence="8">The sequence shown here is derived from an EMBL/GenBank/DDBJ whole genome shotgun (WGS) entry which is preliminary data.</text>
</comment>
<keyword evidence="4 5" id="KW-0574">Periplasm</keyword>
<dbReference type="PROSITE" id="PS51318">
    <property type="entry name" value="TAT"/>
    <property type="match status" value="1"/>
</dbReference>
<sequence precursor="true">MTRLILPPFSRRRMLGTGAATLIGPSAFAQSMLGGDATPAPASAPAASSGGGSSGGGAAINVSGAQNQPIPIAIAPFDGGSSTGAQITNVIGSDLTHSGLFRALDPSSFVPNSVSNGTPVWQNWSILGAQGLVTGSVTDAGGGQLRVEFRLWNVQQQQQLQGTAYTTTGDNWRRIAHIIADSVYQQMIGEKGYFDSRVAYISESGTTTSPIRRLAIMDYDGANNQFLTDGSSMAISPQYNPVRQQLAFVSFQHNNPRVYLFDLQSGTTRLIGAYGDMTIGPRFSPDGNSLLMSVSRNGGAAIVKVGLGGGGMQELTDYSSINVTPCFSPDGSQIAFNSDRDGNQQLFVMNADGSGAKRISYGPGRYAEPSWSPRGDLISYTFWGSGGFSIGVMAPDGTGERILTQGFLVENSTFCPNGRVIMFDRQNPTGSGHDSRLVSIGIDGFNEQVVDTPTYASDPSWGPLLA</sequence>
<feature type="region of interest" description="Disordered" evidence="6">
    <location>
        <begin position="34"/>
        <end position="62"/>
    </location>
</feature>
<dbReference type="GO" id="GO:0017038">
    <property type="term" value="P:protein import"/>
    <property type="evidence" value="ECO:0007669"/>
    <property type="project" value="InterPro"/>
</dbReference>
<dbReference type="RefSeq" id="WP_183265332.1">
    <property type="nucleotide sequence ID" value="NZ_JACHFJ010000002.1"/>
</dbReference>
<evidence type="ECO:0000256" key="4">
    <source>
        <dbReference type="ARBA" id="ARBA00022764"/>
    </source>
</evidence>
<reference evidence="8 9" key="1">
    <citation type="submission" date="2020-08" db="EMBL/GenBank/DDBJ databases">
        <title>Genomic Encyclopedia of Type Strains, Phase IV (KMG-IV): sequencing the most valuable type-strain genomes for metagenomic binning, comparative biology and taxonomic classification.</title>
        <authorList>
            <person name="Goeker M."/>
        </authorList>
    </citation>
    <scope>NUCLEOTIDE SEQUENCE [LARGE SCALE GENOMIC DNA]</scope>
    <source>
        <strain evidence="8 9">DSM 27026</strain>
    </source>
</reference>
<evidence type="ECO:0000313" key="9">
    <source>
        <dbReference type="Proteomes" id="UP000553706"/>
    </source>
</evidence>
<comment type="subcellular location">
    <subcellularLocation>
        <location evidence="1 5">Periplasm</location>
    </subcellularLocation>
</comment>
<dbReference type="PANTHER" id="PTHR36842:SF1">
    <property type="entry name" value="PROTEIN TOLB"/>
    <property type="match status" value="1"/>
</dbReference>
<evidence type="ECO:0000313" key="8">
    <source>
        <dbReference type="EMBL" id="MBB5372318.1"/>
    </source>
</evidence>
<keyword evidence="5" id="KW-0132">Cell division</keyword>
<comment type="function">
    <text evidence="5">Part of the Tol-Pal system, which plays a role in outer membrane invagination during cell division and is important for maintaining outer membrane integrity.</text>
</comment>
<name>A0A840V8N5_9PROT</name>
<dbReference type="InterPro" id="IPR007195">
    <property type="entry name" value="TolB_N"/>
</dbReference>
<feature type="signal peptide" evidence="5">
    <location>
        <begin position="1"/>
        <end position="29"/>
    </location>
</feature>
<dbReference type="GO" id="GO:0042597">
    <property type="term" value="C:periplasmic space"/>
    <property type="evidence" value="ECO:0007669"/>
    <property type="project" value="UniProtKB-SubCell"/>
</dbReference>
<keyword evidence="5" id="KW-0131">Cell cycle</keyword>
<keyword evidence="9" id="KW-1185">Reference proteome</keyword>
<dbReference type="InterPro" id="IPR011042">
    <property type="entry name" value="6-blade_b-propeller_TolB-like"/>
</dbReference>
<dbReference type="HAMAP" id="MF_00671">
    <property type="entry name" value="TolB"/>
    <property type="match status" value="1"/>
</dbReference>
<accession>A0A840V8N5</accession>
<dbReference type="GO" id="GO:0051301">
    <property type="term" value="P:cell division"/>
    <property type="evidence" value="ECO:0007669"/>
    <property type="project" value="UniProtKB-UniRule"/>
</dbReference>
<comment type="subunit">
    <text evidence="5">The Tol-Pal system is composed of five core proteins: the inner membrane proteins TolA, TolQ and TolR, the periplasmic protein TolB and the outer membrane protein Pal. They form a network linking the inner and outer membranes and the peptidoglycan layer.</text>
</comment>
<evidence type="ECO:0000256" key="6">
    <source>
        <dbReference type="SAM" id="MobiDB-lite"/>
    </source>
</evidence>
<dbReference type="NCBIfam" id="TIGR02800">
    <property type="entry name" value="propeller_TolB"/>
    <property type="match status" value="1"/>
</dbReference>
<dbReference type="Gene3D" id="2.120.10.30">
    <property type="entry name" value="TolB, C-terminal domain"/>
    <property type="match status" value="1"/>
</dbReference>
<feature type="compositionally biased region" description="Gly residues" evidence="6">
    <location>
        <begin position="49"/>
        <end position="58"/>
    </location>
</feature>
<keyword evidence="3 5" id="KW-0732">Signal</keyword>
<dbReference type="Gene3D" id="3.40.50.10070">
    <property type="entry name" value="TolB, N-terminal domain"/>
    <property type="match status" value="1"/>
</dbReference>
<proteinExistence type="inferred from homology"/>
<evidence type="ECO:0000256" key="5">
    <source>
        <dbReference type="HAMAP-Rule" id="MF_00671"/>
    </source>
</evidence>
<dbReference type="InterPro" id="IPR006311">
    <property type="entry name" value="TAT_signal"/>
</dbReference>
<dbReference type="PANTHER" id="PTHR36842">
    <property type="entry name" value="PROTEIN TOLB HOMOLOG"/>
    <property type="match status" value="1"/>
</dbReference>
<dbReference type="Pfam" id="PF04052">
    <property type="entry name" value="TolB_N"/>
    <property type="match status" value="1"/>
</dbReference>
<evidence type="ECO:0000256" key="3">
    <source>
        <dbReference type="ARBA" id="ARBA00022729"/>
    </source>
</evidence>
<evidence type="ECO:0000256" key="1">
    <source>
        <dbReference type="ARBA" id="ARBA00004418"/>
    </source>
</evidence>
<evidence type="ECO:0000259" key="7">
    <source>
        <dbReference type="Pfam" id="PF04052"/>
    </source>
</evidence>
<feature type="domain" description="TolB N-terminal" evidence="7">
    <location>
        <begin position="59"/>
        <end position="160"/>
    </location>
</feature>
<comment type="similarity">
    <text evidence="2 5">Belongs to the TolB family.</text>
</comment>
<evidence type="ECO:0000256" key="2">
    <source>
        <dbReference type="ARBA" id="ARBA00009820"/>
    </source>
</evidence>
<dbReference type="Proteomes" id="UP000553706">
    <property type="component" value="Unassembled WGS sequence"/>
</dbReference>
<feature type="chain" id="PRO_5033194674" description="Tol-Pal system protein TolB" evidence="5">
    <location>
        <begin position="30"/>
        <end position="466"/>
    </location>
</feature>
<dbReference type="SUPFAM" id="SSF69304">
    <property type="entry name" value="Tricorn protease N-terminal domain"/>
    <property type="match status" value="1"/>
</dbReference>
<dbReference type="Pfam" id="PF07676">
    <property type="entry name" value="PD40"/>
    <property type="match status" value="2"/>
</dbReference>
<dbReference type="InterPro" id="IPR014167">
    <property type="entry name" value="Tol-Pal_TolB"/>
</dbReference>
<dbReference type="AlphaFoldDB" id="A0A840V8N5"/>
<gene>
    <name evidence="5" type="primary">tolB</name>
    <name evidence="8" type="ORF">HNP71_000556</name>
</gene>